<dbReference type="SUPFAM" id="SSF51197">
    <property type="entry name" value="Clavaminate synthase-like"/>
    <property type="match status" value="1"/>
</dbReference>
<protein>
    <submittedName>
        <fullName evidence="1">YhcH/YjgK/YiaL family protein</fullName>
    </submittedName>
</protein>
<dbReference type="AlphaFoldDB" id="C9PLZ0"/>
<gene>
    <name evidence="1" type="primary">ebgC</name>
    <name evidence="1" type="ORF">HMPREF0621_0014</name>
</gene>
<dbReference type="HOGENOM" id="CLU_107139_3_1_6"/>
<dbReference type="InterPro" id="IPR004375">
    <property type="entry name" value="NanQ/TabA/YiaL"/>
</dbReference>
<dbReference type="Gene3D" id="2.60.120.370">
    <property type="entry name" value="YhcH/YjgK/YiaL"/>
    <property type="match status" value="1"/>
</dbReference>
<organism evidence="1 2">
    <name type="scientific">Pasteurella dagmatis ATCC 43325</name>
    <dbReference type="NCBI Taxonomy" id="667128"/>
    <lineage>
        <taxon>Bacteria</taxon>
        <taxon>Pseudomonadati</taxon>
        <taxon>Pseudomonadota</taxon>
        <taxon>Gammaproteobacteria</taxon>
        <taxon>Pasteurellales</taxon>
        <taxon>Pasteurellaceae</taxon>
        <taxon>Pasteurella</taxon>
    </lineage>
</organism>
<evidence type="ECO:0000313" key="2">
    <source>
        <dbReference type="Proteomes" id="UP000005519"/>
    </source>
</evidence>
<dbReference type="RefSeq" id="WP_005764821.1">
    <property type="nucleotide sequence ID" value="NZ_GG704815.1"/>
</dbReference>
<reference evidence="1 2" key="1">
    <citation type="submission" date="2009-10" db="EMBL/GenBank/DDBJ databases">
        <authorList>
            <person name="Muzny D."/>
            <person name="Qin X."/>
            <person name="Deng J."/>
            <person name="Jiang H."/>
            <person name="Liu Y."/>
            <person name="Qu J."/>
            <person name="Song X.-Z."/>
            <person name="Zhang L."/>
            <person name="Thornton R."/>
            <person name="Coyle M."/>
            <person name="Francisco L."/>
            <person name="Jackson L."/>
            <person name="Javaid M."/>
            <person name="Korchina V."/>
            <person name="Kovar C."/>
            <person name="Mata R."/>
            <person name="Mathew T."/>
            <person name="Ngo R."/>
            <person name="Nguyen L."/>
            <person name="Nguyen N."/>
            <person name="Okwuonu G."/>
            <person name="Ongeri F."/>
            <person name="Pham C."/>
            <person name="Simmons D."/>
            <person name="Wilczek-Boney K."/>
            <person name="Hale W."/>
            <person name="Jakkamsetti A."/>
            <person name="Pham P."/>
            <person name="Ruth R."/>
            <person name="San Lucas F."/>
            <person name="Warren J."/>
            <person name="Zhang J."/>
            <person name="Zhao Z."/>
            <person name="Zhou C."/>
            <person name="Zhu D."/>
            <person name="Lee S."/>
            <person name="Bess C."/>
            <person name="Blankenburg K."/>
            <person name="Forbes L."/>
            <person name="Fu Q."/>
            <person name="Gubbala S."/>
            <person name="Hirani K."/>
            <person name="Jayaseelan J.C."/>
            <person name="Lara F."/>
            <person name="Munidasa M."/>
            <person name="Palculict T."/>
            <person name="Patil S."/>
            <person name="Pu L.-L."/>
            <person name="Saada N."/>
            <person name="Tang L."/>
            <person name="Weissenberger G."/>
            <person name="Zhu Y."/>
            <person name="Hemphill L."/>
            <person name="Shang Y."/>
            <person name="Youmans B."/>
            <person name="Ayvaz T."/>
            <person name="Ross M."/>
            <person name="Santibanez J."/>
            <person name="Aqrawi P."/>
            <person name="Gross S."/>
            <person name="Joshi V."/>
            <person name="Fowler G."/>
            <person name="Nazareth L."/>
            <person name="Reid J."/>
            <person name="Worley K."/>
            <person name="Petrosino J."/>
            <person name="Highlander S."/>
            <person name="Gibbs R."/>
        </authorList>
    </citation>
    <scope>NUCLEOTIDE SEQUENCE [LARGE SCALE GENOMIC DNA]</scope>
    <source>
        <strain evidence="1 2">ATCC 43325</strain>
    </source>
</reference>
<proteinExistence type="predicted"/>
<dbReference type="EMBL" id="ACZR01000001">
    <property type="protein sequence ID" value="EEX51210.1"/>
    <property type="molecule type" value="Genomic_DNA"/>
</dbReference>
<name>C9PLZ0_9PAST</name>
<dbReference type="OrthoDB" id="6196468at2"/>
<dbReference type="InterPro" id="IPR037012">
    <property type="entry name" value="NanQ/TabA/YiaL_sf"/>
</dbReference>
<accession>C9PLZ0</accession>
<sequence length="155" mass="17863">MFIGDLTRDDFRLGLPKVIINVCEHLKTLDLLSLETGRHDITDQIYMNVMAFDTAAPETKQAELHRKYIDVQVLISGQENIEYSVVYPILTNYTEYDEKDDYQLTPEIEHKSTLTLKPNMFAVFLPYEPHKPGCNVNHEVVSLKKLVVKVPVELL</sequence>
<evidence type="ECO:0000313" key="1">
    <source>
        <dbReference type="EMBL" id="EEX51210.1"/>
    </source>
</evidence>
<dbReference type="STRING" id="667128.HMPREF0621_0014"/>
<keyword evidence="2" id="KW-1185">Reference proteome</keyword>
<dbReference type="InterPro" id="IPR049827">
    <property type="entry name" value="NanQ"/>
</dbReference>
<dbReference type="PANTHER" id="PTHR34986">
    <property type="entry name" value="EVOLVED BETA-GALACTOSIDASE SUBUNIT BETA"/>
    <property type="match status" value="1"/>
</dbReference>
<dbReference type="Proteomes" id="UP000005519">
    <property type="component" value="Unassembled WGS sequence"/>
</dbReference>
<dbReference type="PANTHER" id="PTHR34986:SF5">
    <property type="entry name" value="N-ACETYLNEURAMINATE ANOMERASE NANQ"/>
    <property type="match status" value="1"/>
</dbReference>
<dbReference type="GO" id="GO:0005829">
    <property type="term" value="C:cytosol"/>
    <property type="evidence" value="ECO:0007669"/>
    <property type="project" value="TreeGrafter"/>
</dbReference>
<comment type="caution">
    <text evidence="1">The sequence shown here is derived from an EMBL/GenBank/DDBJ whole genome shotgun (WGS) entry which is preliminary data.</text>
</comment>
<dbReference type="Pfam" id="PF04074">
    <property type="entry name" value="DUF386"/>
    <property type="match status" value="1"/>
</dbReference>
<dbReference type="NCBIfam" id="NF040884">
    <property type="entry name" value="acetylneur_anom"/>
    <property type="match status" value="1"/>
</dbReference>
<dbReference type="NCBIfam" id="TIGR00022">
    <property type="entry name" value="YhcH/YjgK/YiaL family protein"/>
    <property type="match status" value="1"/>
</dbReference>